<proteinExistence type="predicted"/>
<evidence type="ECO:0000313" key="1">
    <source>
        <dbReference type="EMBL" id="ABU82557.1"/>
    </source>
</evidence>
<name>A8ACA5_IGNH4</name>
<dbReference type="STRING" id="453591.Igni_1381"/>
<gene>
    <name evidence="1" type="ordered locus">Igni_1381</name>
</gene>
<dbReference type="HOGENOM" id="CLU_1292026_0_0_2"/>
<dbReference type="AlphaFoldDB" id="A8ACA5"/>
<dbReference type="RefSeq" id="WP_012123521.1">
    <property type="nucleotide sequence ID" value="NC_009776.1"/>
</dbReference>
<sequence length="213" mass="24115">MKLLKYKTYPEVELEIEDFEGQPYLFYEECSSGIRLEAALEDELVEEAKNALEGELPDSLLALLGIEVFGEDLEALCDELRARGFQCEFKRKEDEEYCESITLKLSSPSSKLVKVVVENGKIKVYPANARKGYIAFKWDGRKATLEAAVPSAILSALEDKDDKIKALIAALVPELRDVGVEDPIEVLKALEDSGRDYKFCVERNERLVSWRLE</sequence>
<dbReference type="Proteomes" id="UP000000262">
    <property type="component" value="Chromosome"/>
</dbReference>
<reference evidence="1 2" key="1">
    <citation type="journal article" date="2008" name="Genome Biol.">
        <title>A genomic analysis of the archaeal system Ignicoccus hospitalis-Nanoarchaeum equitans.</title>
        <authorList>
            <person name="Podar M."/>
            <person name="Anderson I."/>
            <person name="Makarova K.S."/>
            <person name="Elkins J.G."/>
            <person name="Ivanova N."/>
            <person name="Wall M.A."/>
            <person name="Lykidis A."/>
            <person name="Mavromatis K."/>
            <person name="Sun H."/>
            <person name="Hudson M.E."/>
            <person name="Chen W."/>
            <person name="Deciu C."/>
            <person name="Hutchison D."/>
            <person name="Eads J.R."/>
            <person name="Anderson A."/>
            <person name="Fernandes F."/>
            <person name="Szeto E."/>
            <person name="Lapidus A."/>
            <person name="Kyrpides N.C."/>
            <person name="Saier M.H.Jr."/>
            <person name="Richardson P.M."/>
            <person name="Rachel R."/>
            <person name="Huber H."/>
            <person name="Eisen J.A."/>
            <person name="Koonin E.V."/>
            <person name="Keller M."/>
            <person name="Stetter K.O."/>
        </authorList>
    </citation>
    <scope>NUCLEOTIDE SEQUENCE [LARGE SCALE GENOMIC DNA]</scope>
    <source>
        <strain evidence="2">KIN4/I / DSM 18386 / JCM 14125</strain>
    </source>
</reference>
<accession>A8ACA5</accession>
<organism evidence="1 2">
    <name type="scientific">Ignicoccus hospitalis (strain KIN4/I / DSM 18386 / JCM 14125)</name>
    <dbReference type="NCBI Taxonomy" id="453591"/>
    <lineage>
        <taxon>Archaea</taxon>
        <taxon>Thermoproteota</taxon>
        <taxon>Thermoprotei</taxon>
        <taxon>Desulfurococcales</taxon>
        <taxon>Desulfurococcaceae</taxon>
        <taxon>Ignicoccus</taxon>
    </lineage>
</organism>
<dbReference type="EMBL" id="CP000816">
    <property type="protein sequence ID" value="ABU82557.1"/>
    <property type="molecule type" value="Genomic_DNA"/>
</dbReference>
<dbReference type="GeneID" id="5562141"/>
<evidence type="ECO:0000313" key="2">
    <source>
        <dbReference type="Proteomes" id="UP000000262"/>
    </source>
</evidence>
<keyword evidence="2" id="KW-1185">Reference proteome</keyword>
<dbReference type="KEGG" id="iho:Igni_1381"/>
<protein>
    <submittedName>
        <fullName evidence="1">Uncharacterized protein</fullName>
    </submittedName>
</protein>